<evidence type="ECO:0000313" key="3">
    <source>
        <dbReference type="Proteomes" id="UP001595699"/>
    </source>
</evidence>
<dbReference type="SUPFAM" id="SSF50475">
    <property type="entry name" value="FMN-binding split barrel"/>
    <property type="match status" value="1"/>
</dbReference>
<evidence type="ECO:0000313" key="2">
    <source>
        <dbReference type="EMBL" id="MFC3763850.1"/>
    </source>
</evidence>
<comment type="caution">
    <text evidence="2">The sequence shown here is derived from an EMBL/GenBank/DDBJ whole genome shotgun (WGS) entry which is preliminary data.</text>
</comment>
<keyword evidence="3" id="KW-1185">Reference proteome</keyword>
<feature type="domain" description="Pyridoxamine 5'-phosphate oxidase N-terminal" evidence="1">
    <location>
        <begin position="39"/>
        <end position="153"/>
    </location>
</feature>
<dbReference type="Gene3D" id="2.30.110.10">
    <property type="entry name" value="Electron Transport, Fmn-binding Protein, Chain A"/>
    <property type="match status" value="1"/>
</dbReference>
<gene>
    <name evidence="2" type="ORF">ACFOUW_23630</name>
</gene>
<evidence type="ECO:0000259" key="1">
    <source>
        <dbReference type="Pfam" id="PF01243"/>
    </source>
</evidence>
<accession>A0ABV7YEW0</accession>
<sequence length="174" mass="19207">MFETPAEVAQLQTLLDASLPRSTQHLRNIVKPERSMTAEQLVTVLTGMRTLSVATVTAKGEPRISGLDGHFLHARWHFSTSEKAAKVGHLRRRPAVSVAHIVGDDLGVFCHGTVEFLERDHPDFDALHDHLVQHYGSDPDSWQEDPIAYLRVQPSWMVGYAHDPAGITAQAATG</sequence>
<dbReference type="Proteomes" id="UP001595699">
    <property type="component" value="Unassembled WGS sequence"/>
</dbReference>
<dbReference type="EMBL" id="JBHRZH010000021">
    <property type="protein sequence ID" value="MFC3763850.1"/>
    <property type="molecule type" value="Genomic_DNA"/>
</dbReference>
<dbReference type="RefSeq" id="WP_205120953.1">
    <property type="nucleotide sequence ID" value="NZ_JAFBCM010000001.1"/>
</dbReference>
<dbReference type="InterPro" id="IPR011576">
    <property type="entry name" value="Pyridox_Oxase_N"/>
</dbReference>
<dbReference type="Pfam" id="PF01243">
    <property type="entry name" value="PNPOx_N"/>
    <property type="match status" value="1"/>
</dbReference>
<reference evidence="3" key="1">
    <citation type="journal article" date="2019" name="Int. J. Syst. Evol. Microbiol.">
        <title>The Global Catalogue of Microorganisms (GCM) 10K type strain sequencing project: providing services to taxonomists for standard genome sequencing and annotation.</title>
        <authorList>
            <consortium name="The Broad Institute Genomics Platform"/>
            <consortium name="The Broad Institute Genome Sequencing Center for Infectious Disease"/>
            <person name="Wu L."/>
            <person name="Ma J."/>
        </authorList>
    </citation>
    <scope>NUCLEOTIDE SEQUENCE [LARGE SCALE GENOMIC DNA]</scope>
    <source>
        <strain evidence="3">CGMCC 4.7241</strain>
    </source>
</reference>
<proteinExistence type="predicted"/>
<organism evidence="2 3">
    <name type="scientific">Tenggerimyces flavus</name>
    <dbReference type="NCBI Taxonomy" id="1708749"/>
    <lineage>
        <taxon>Bacteria</taxon>
        <taxon>Bacillati</taxon>
        <taxon>Actinomycetota</taxon>
        <taxon>Actinomycetes</taxon>
        <taxon>Propionibacteriales</taxon>
        <taxon>Nocardioidaceae</taxon>
        <taxon>Tenggerimyces</taxon>
    </lineage>
</organism>
<name>A0ABV7YEW0_9ACTN</name>
<protein>
    <submittedName>
        <fullName evidence="2">Pyridoxamine 5'-phosphate oxidase family protein</fullName>
    </submittedName>
</protein>
<dbReference type="InterPro" id="IPR012349">
    <property type="entry name" value="Split_barrel_FMN-bd"/>
</dbReference>